<evidence type="ECO:0000313" key="1">
    <source>
        <dbReference type="EMBL" id="GMT13012.1"/>
    </source>
</evidence>
<keyword evidence="2" id="KW-1185">Reference proteome</keyword>
<organism evidence="1 2">
    <name type="scientific">Pristionchus fissidentatus</name>
    <dbReference type="NCBI Taxonomy" id="1538716"/>
    <lineage>
        <taxon>Eukaryota</taxon>
        <taxon>Metazoa</taxon>
        <taxon>Ecdysozoa</taxon>
        <taxon>Nematoda</taxon>
        <taxon>Chromadorea</taxon>
        <taxon>Rhabditida</taxon>
        <taxon>Rhabditina</taxon>
        <taxon>Diplogasteromorpha</taxon>
        <taxon>Diplogasteroidea</taxon>
        <taxon>Neodiplogasteridae</taxon>
        <taxon>Pristionchus</taxon>
    </lineage>
</organism>
<dbReference type="EMBL" id="BTSY01000002">
    <property type="protein sequence ID" value="GMT13012.1"/>
    <property type="molecule type" value="Genomic_DNA"/>
</dbReference>
<reference evidence="1" key="1">
    <citation type="submission" date="2023-10" db="EMBL/GenBank/DDBJ databases">
        <title>Genome assembly of Pristionchus species.</title>
        <authorList>
            <person name="Yoshida K."/>
            <person name="Sommer R.J."/>
        </authorList>
    </citation>
    <scope>NUCLEOTIDE SEQUENCE</scope>
    <source>
        <strain evidence="1">RS5133</strain>
    </source>
</reference>
<dbReference type="Proteomes" id="UP001432322">
    <property type="component" value="Unassembled WGS sequence"/>
</dbReference>
<accession>A0AAV5V0E4</accession>
<proteinExistence type="predicted"/>
<protein>
    <submittedName>
        <fullName evidence="1">Uncharacterized protein</fullName>
    </submittedName>
</protein>
<gene>
    <name evidence="1" type="ORF">PFISCL1PPCAC_4309</name>
</gene>
<feature type="non-terminal residue" evidence="1">
    <location>
        <position position="1"/>
    </location>
</feature>
<evidence type="ECO:0000313" key="2">
    <source>
        <dbReference type="Proteomes" id="UP001432322"/>
    </source>
</evidence>
<sequence length="111" mass="11743">RSGFVLAPEPVSVPRTGYGSVSETSDDVPEIPRVLPSCQLHTSPRGQTPETRGARALSAFPSFAGAECTVGATRSAACQARWLLRATRQVLAGGQPGFGFIRGKKEELSED</sequence>
<dbReference type="AlphaFoldDB" id="A0AAV5V0E4"/>
<name>A0AAV5V0E4_9BILA</name>
<comment type="caution">
    <text evidence="1">The sequence shown here is derived from an EMBL/GenBank/DDBJ whole genome shotgun (WGS) entry which is preliminary data.</text>
</comment>